<gene>
    <name evidence="1" type="ORF">E2C01_023238</name>
</gene>
<evidence type="ECO:0000313" key="2">
    <source>
        <dbReference type="Proteomes" id="UP000324222"/>
    </source>
</evidence>
<sequence>MCPSIEGASFGNLVMTSILKLVININIKEKFYTPLGEWNISIQGNLVLVPLQGHLIGEVVGLAIHFDPLLQERLLRNEKSTVGEFTLLVLS</sequence>
<protein>
    <submittedName>
        <fullName evidence="1">Uncharacterized protein</fullName>
    </submittedName>
</protein>
<accession>A0A5B7E9H5</accession>
<proteinExistence type="predicted"/>
<dbReference type="EMBL" id="VSRR010002170">
    <property type="protein sequence ID" value="MPC29985.1"/>
    <property type="molecule type" value="Genomic_DNA"/>
</dbReference>
<dbReference type="AlphaFoldDB" id="A0A5B7E9H5"/>
<reference evidence="1 2" key="1">
    <citation type="submission" date="2019-05" db="EMBL/GenBank/DDBJ databases">
        <title>Another draft genome of Portunus trituberculatus and its Hox gene families provides insights of decapod evolution.</title>
        <authorList>
            <person name="Jeong J.-H."/>
            <person name="Song I."/>
            <person name="Kim S."/>
            <person name="Choi T."/>
            <person name="Kim D."/>
            <person name="Ryu S."/>
            <person name="Kim W."/>
        </authorList>
    </citation>
    <scope>NUCLEOTIDE SEQUENCE [LARGE SCALE GENOMIC DNA]</scope>
    <source>
        <tissue evidence="1">Muscle</tissue>
    </source>
</reference>
<name>A0A5B7E9H5_PORTR</name>
<dbReference type="Proteomes" id="UP000324222">
    <property type="component" value="Unassembled WGS sequence"/>
</dbReference>
<comment type="caution">
    <text evidence="1">The sequence shown here is derived from an EMBL/GenBank/DDBJ whole genome shotgun (WGS) entry which is preliminary data.</text>
</comment>
<evidence type="ECO:0000313" key="1">
    <source>
        <dbReference type="EMBL" id="MPC29985.1"/>
    </source>
</evidence>
<organism evidence="1 2">
    <name type="scientific">Portunus trituberculatus</name>
    <name type="common">Swimming crab</name>
    <name type="synonym">Neptunus trituberculatus</name>
    <dbReference type="NCBI Taxonomy" id="210409"/>
    <lineage>
        <taxon>Eukaryota</taxon>
        <taxon>Metazoa</taxon>
        <taxon>Ecdysozoa</taxon>
        <taxon>Arthropoda</taxon>
        <taxon>Crustacea</taxon>
        <taxon>Multicrustacea</taxon>
        <taxon>Malacostraca</taxon>
        <taxon>Eumalacostraca</taxon>
        <taxon>Eucarida</taxon>
        <taxon>Decapoda</taxon>
        <taxon>Pleocyemata</taxon>
        <taxon>Brachyura</taxon>
        <taxon>Eubrachyura</taxon>
        <taxon>Portunoidea</taxon>
        <taxon>Portunidae</taxon>
        <taxon>Portuninae</taxon>
        <taxon>Portunus</taxon>
    </lineage>
</organism>
<keyword evidence="2" id="KW-1185">Reference proteome</keyword>